<comment type="subcellular location">
    <subcellularLocation>
        <location evidence="1">Cell membrane</location>
        <topology evidence="1">Multi-pass membrane protein</topology>
    </subcellularLocation>
</comment>
<evidence type="ECO:0000313" key="8">
    <source>
        <dbReference type="EMBL" id="MUM78096.1"/>
    </source>
</evidence>
<gene>
    <name evidence="8" type="ORF">GKC30_10655</name>
</gene>
<dbReference type="SUPFAM" id="SSF103473">
    <property type="entry name" value="MFS general substrate transporter"/>
    <property type="match status" value="1"/>
</dbReference>
<dbReference type="RefSeq" id="WP_155934708.1">
    <property type="nucleotide sequence ID" value="NZ_WODC01000006.1"/>
</dbReference>
<dbReference type="PANTHER" id="PTHR43124:SF3">
    <property type="entry name" value="CHLORAMPHENICOL EFFLUX PUMP RV0191"/>
    <property type="match status" value="1"/>
</dbReference>
<feature type="transmembrane region" description="Helical" evidence="6">
    <location>
        <begin position="165"/>
        <end position="183"/>
    </location>
</feature>
<evidence type="ECO:0000256" key="6">
    <source>
        <dbReference type="SAM" id="Phobius"/>
    </source>
</evidence>
<feature type="transmembrane region" description="Helical" evidence="6">
    <location>
        <begin position="332"/>
        <end position="356"/>
    </location>
</feature>
<organism evidence="8 9">
    <name type="scientific">Pseudodesulfovibrio alkaliphilus</name>
    <dbReference type="NCBI Taxonomy" id="2661613"/>
    <lineage>
        <taxon>Bacteria</taxon>
        <taxon>Pseudomonadati</taxon>
        <taxon>Thermodesulfobacteriota</taxon>
        <taxon>Desulfovibrionia</taxon>
        <taxon>Desulfovibrionales</taxon>
        <taxon>Desulfovibrionaceae</taxon>
    </lineage>
</organism>
<dbReference type="InterPro" id="IPR020846">
    <property type="entry name" value="MFS_dom"/>
</dbReference>
<reference evidence="8 9" key="1">
    <citation type="submission" date="2019-11" db="EMBL/GenBank/DDBJ databases">
        <title>Pseudodesulfovibrio alkaliphilus, sp. nov., an alkaliphilic sulfate-reducing bacteria from mud volcano of Taman peninsula, Russia.</title>
        <authorList>
            <person name="Frolova A."/>
            <person name="Merkel A.Y."/>
            <person name="Slobodkin A.I."/>
        </authorList>
    </citation>
    <scope>NUCLEOTIDE SEQUENCE [LARGE SCALE GENOMIC DNA]</scope>
    <source>
        <strain evidence="8 9">F-1</strain>
    </source>
</reference>
<dbReference type="EMBL" id="WODC01000006">
    <property type="protein sequence ID" value="MUM78096.1"/>
    <property type="molecule type" value="Genomic_DNA"/>
</dbReference>
<dbReference type="InterPro" id="IPR050189">
    <property type="entry name" value="MFS_Efflux_Transporters"/>
</dbReference>
<evidence type="ECO:0000256" key="5">
    <source>
        <dbReference type="ARBA" id="ARBA00023136"/>
    </source>
</evidence>
<evidence type="ECO:0000256" key="1">
    <source>
        <dbReference type="ARBA" id="ARBA00004651"/>
    </source>
</evidence>
<dbReference type="Gene3D" id="1.20.1250.20">
    <property type="entry name" value="MFS general substrate transporter like domains"/>
    <property type="match status" value="1"/>
</dbReference>
<feature type="transmembrane region" description="Helical" evidence="6">
    <location>
        <begin position="293"/>
        <end position="311"/>
    </location>
</feature>
<sequence>MNKKQESRIVWIAAMIQLINIIDFMMVMPLGPDISKDLPVTNSEIGIICGCYTLAVGISGIVCAKFLDRFDRKHVALVTVFGLSLATLGATFCWDLTTLIGARVLAGIFGGPAAAIAFSIVCDVVPPERRGKAMAIVMGTFSVSAVAAIPFGLELAEKGSWRTPFYAISILGFILLWLIFRFTPSLREHLKSERQTLSLAKLFFNGKFLLAFMMMATAMISSYAIIPNISAYFQLNLGYPRSSLGFLYLVGGLFSLVLIQIGGRASDKIGPIPTNILGTILLVVFLYDGFMHQPTSSLVVVFSMFMGMHCFRNISATTEASKMPKPHERAAFMSLLSSMQHLGNGIGAFLASAILTTSSEGDLVNMKWVGLLSIVMALIQPLILIIISQGNTLRKEPVTA</sequence>
<feature type="transmembrane region" description="Helical" evidence="6">
    <location>
        <begin position="9"/>
        <end position="30"/>
    </location>
</feature>
<feature type="domain" description="Major facilitator superfamily (MFS) profile" evidence="7">
    <location>
        <begin position="9"/>
        <end position="392"/>
    </location>
</feature>
<keyword evidence="5 6" id="KW-0472">Membrane</keyword>
<comment type="caution">
    <text evidence="8">The sequence shown here is derived from an EMBL/GenBank/DDBJ whole genome shotgun (WGS) entry which is preliminary data.</text>
</comment>
<feature type="transmembrane region" description="Helical" evidence="6">
    <location>
        <begin position="74"/>
        <end position="94"/>
    </location>
</feature>
<evidence type="ECO:0000256" key="4">
    <source>
        <dbReference type="ARBA" id="ARBA00022989"/>
    </source>
</evidence>
<evidence type="ECO:0000259" key="7">
    <source>
        <dbReference type="PROSITE" id="PS50850"/>
    </source>
</evidence>
<keyword evidence="3 6" id="KW-0812">Transmembrane</keyword>
<feature type="transmembrane region" description="Helical" evidence="6">
    <location>
        <begin position="45"/>
        <end position="67"/>
    </location>
</feature>
<keyword evidence="4 6" id="KW-1133">Transmembrane helix</keyword>
<name>A0A7K1KPS8_9BACT</name>
<dbReference type="InterPro" id="IPR011701">
    <property type="entry name" value="MFS"/>
</dbReference>
<protein>
    <submittedName>
        <fullName evidence="8">MFS transporter</fullName>
    </submittedName>
</protein>
<dbReference type="Pfam" id="PF07690">
    <property type="entry name" value="MFS_1"/>
    <property type="match status" value="1"/>
</dbReference>
<feature type="transmembrane region" description="Helical" evidence="6">
    <location>
        <begin position="100"/>
        <end position="121"/>
    </location>
</feature>
<feature type="transmembrane region" description="Helical" evidence="6">
    <location>
        <begin position="246"/>
        <end position="262"/>
    </location>
</feature>
<dbReference type="PROSITE" id="PS50850">
    <property type="entry name" value="MFS"/>
    <property type="match status" value="1"/>
</dbReference>
<dbReference type="InterPro" id="IPR036259">
    <property type="entry name" value="MFS_trans_sf"/>
</dbReference>
<dbReference type="CDD" id="cd17324">
    <property type="entry name" value="MFS_NepI_like"/>
    <property type="match status" value="1"/>
</dbReference>
<keyword evidence="9" id="KW-1185">Reference proteome</keyword>
<evidence type="ECO:0000256" key="3">
    <source>
        <dbReference type="ARBA" id="ARBA00022692"/>
    </source>
</evidence>
<evidence type="ECO:0000256" key="2">
    <source>
        <dbReference type="ARBA" id="ARBA00022475"/>
    </source>
</evidence>
<dbReference type="PANTHER" id="PTHR43124">
    <property type="entry name" value="PURINE EFFLUX PUMP PBUE"/>
    <property type="match status" value="1"/>
</dbReference>
<keyword evidence="2" id="KW-1003">Cell membrane</keyword>
<feature type="transmembrane region" description="Helical" evidence="6">
    <location>
        <begin position="133"/>
        <end position="153"/>
    </location>
</feature>
<evidence type="ECO:0000313" key="9">
    <source>
        <dbReference type="Proteomes" id="UP000461162"/>
    </source>
</evidence>
<proteinExistence type="predicted"/>
<dbReference type="GO" id="GO:0005886">
    <property type="term" value="C:plasma membrane"/>
    <property type="evidence" value="ECO:0007669"/>
    <property type="project" value="UniProtKB-SubCell"/>
</dbReference>
<dbReference type="AlphaFoldDB" id="A0A7K1KPS8"/>
<dbReference type="Proteomes" id="UP000461162">
    <property type="component" value="Unassembled WGS sequence"/>
</dbReference>
<dbReference type="GO" id="GO:0022857">
    <property type="term" value="F:transmembrane transporter activity"/>
    <property type="evidence" value="ECO:0007669"/>
    <property type="project" value="InterPro"/>
</dbReference>
<feature type="transmembrane region" description="Helical" evidence="6">
    <location>
        <begin position="269"/>
        <end position="287"/>
    </location>
</feature>
<accession>A0A7K1KPS8</accession>
<feature type="transmembrane region" description="Helical" evidence="6">
    <location>
        <begin position="368"/>
        <end position="387"/>
    </location>
</feature>
<feature type="transmembrane region" description="Helical" evidence="6">
    <location>
        <begin position="204"/>
        <end position="226"/>
    </location>
</feature>